<dbReference type="EMBL" id="QTSX02003065">
    <property type="protein sequence ID" value="KAJ9072032.1"/>
    <property type="molecule type" value="Genomic_DNA"/>
</dbReference>
<organism evidence="1 2">
    <name type="scientific">Entomophthora muscae</name>
    <dbReference type="NCBI Taxonomy" id="34485"/>
    <lineage>
        <taxon>Eukaryota</taxon>
        <taxon>Fungi</taxon>
        <taxon>Fungi incertae sedis</taxon>
        <taxon>Zoopagomycota</taxon>
        <taxon>Entomophthoromycotina</taxon>
        <taxon>Entomophthoromycetes</taxon>
        <taxon>Entomophthorales</taxon>
        <taxon>Entomophthoraceae</taxon>
        <taxon>Entomophthora</taxon>
    </lineage>
</organism>
<keyword evidence="2" id="KW-1185">Reference proteome</keyword>
<dbReference type="Proteomes" id="UP001165960">
    <property type="component" value="Unassembled WGS sequence"/>
</dbReference>
<gene>
    <name evidence="1" type="ORF">DSO57_1031383</name>
</gene>
<accession>A0ACC2TCP5</accession>
<sequence>MLSPWYKVAMWILVPIPLLFWSPNPVLWNKLSLISGSSEYIPGLFVDVIGHFIQVPTNSLFYGWFSWLSTYLKELLPPLDSAVPAFLLPILLQTPESDTEVLLTWDHSLWLFTGALVMALDAYFPPLSHLVSFGRPLRAAIPFLHWMASWWLVPPGWEPNFFSLAPLSYSIFVFEAKSTLTCKTAHMWTITPIKLLICGHDLVPNNFPLVTVRIDNSFPLGTWAQEWDLNPDPESPQAACPRFPEVKPPQAEAKNDGPNSKADQTKGISATNGRVIKAPNGGNVILTISFMSLKSALTSNQESFPERGTGPRPYPMTTTLEQDNQVADLRSLTNERTPGPGAILPPLNQSTQNPQARLLQCPDEPPMKIQDLPALLPADFCPSGALFGPFYFTEYPLKPEYKDYTPEKILKLDPLARIQSAVRCNRQGPWIFSTPKLFRGKFNCLSVYDLHMELPVTHKPMPASSPDLPTDHTDKLFGIVYITLMGVSDTIIPAACPWSWVKKVQLLPF</sequence>
<protein>
    <submittedName>
        <fullName evidence="1">Uncharacterized protein</fullName>
    </submittedName>
</protein>
<proteinExistence type="predicted"/>
<evidence type="ECO:0000313" key="2">
    <source>
        <dbReference type="Proteomes" id="UP001165960"/>
    </source>
</evidence>
<comment type="caution">
    <text evidence="1">The sequence shown here is derived from an EMBL/GenBank/DDBJ whole genome shotgun (WGS) entry which is preliminary data.</text>
</comment>
<name>A0ACC2TCP5_9FUNG</name>
<reference evidence="1" key="1">
    <citation type="submission" date="2022-04" db="EMBL/GenBank/DDBJ databases">
        <title>Genome of the entomopathogenic fungus Entomophthora muscae.</title>
        <authorList>
            <person name="Elya C."/>
            <person name="Lovett B.R."/>
            <person name="Lee E."/>
            <person name="Macias A.M."/>
            <person name="Hajek A.E."/>
            <person name="De Bivort B.L."/>
            <person name="Kasson M.T."/>
            <person name="De Fine Licht H.H."/>
            <person name="Stajich J.E."/>
        </authorList>
    </citation>
    <scope>NUCLEOTIDE SEQUENCE</scope>
    <source>
        <strain evidence="1">Berkeley</strain>
    </source>
</reference>
<evidence type="ECO:0000313" key="1">
    <source>
        <dbReference type="EMBL" id="KAJ9072032.1"/>
    </source>
</evidence>